<feature type="compositionally biased region" description="Low complexity" evidence="1">
    <location>
        <begin position="198"/>
        <end position="211"/>
    </location>
</feature>
<proteinExistence type="predicted"/>
<dbReference type="SUPFAM" id="SSF101874">
    <property type="entry name" value="YceI-like"/>
    <property type="match status" value="1"/>
</dbReference>
<dbReference type="Proteomes" id="UP000323164">
    <property type="component" value="Unassembled WGS sequence"/>
</dbReference>
<accession>A0A5D8Z4N9</accession>
<feature type="signal peptide" evidence="2">
    <location>
        <begin position="1"/>
        <end position="20"/>
    </location>
</feature>
<dbReference type="Gene3D" id="2.40.128.110">
    <property type="entry name" value="Lipid/polyisoprenoid-binding, YceI-like"/>
    <property type="match status" value="1"/>
</dbReference>
<evidence type="ECO:0000259" key="3">
    <source>
        <dbReference type="SMART" id="SM00867"/>
    </source>
</evidence>
<comment type="caution">
    <text evidence="4">The sequence shown here is derived from an EMBL/GenBank/DDBJ whole genome shotgun (WGS) entry which is preliminary data.</text>
</comment>
<keyword evidence="2" id="KW-0732">Signal</keyword>
<reference evidence="4 5" key="1">
    <citation type="submission" date="2019-08" db="EMBL/GenBank/DDBJ databases">
        <title>Draft genome sequence of Lysobacter sp. UKS-15.</title>
        <authorList>
            <person name="Im W.-T."/>
        </authorList>
    </citation>
    <scope>NUCLEOTIDE SEQUENCE [LARGE SCALE GENOMIC DNA]</scope>
    <source>
        <strain evidence="4 5">UKS-15</strain>
    </source>
</reference>
<evidence type="ECO:0000313" key="5">
    <source>
        <dbReference type="Proteomes" id="UP000323164"/>
    </source>
</evidence>
<dbReference type="SMART" id="SM00867">
    <property type="entry name" value="YceI"/>
    <property type="match status" value="1"/>
</dbReference>
<name>A0A5D8Z4N9_9GAMM</name>
<dbReference type="InterPro" id="IPR036761">
    <property type="entry name" value="TTHA0802/YceI-like_sf"/>
</dbReference>
<dbReference type="InterPro" id="IPR007372">
    <property type="entry name" value="Lipid/polyisoprenoid-bd_YceI"/>
</dbReference>
<dbReference type="EMBL" id="VTRV01000091">
    <property type="protein sequence ID" value="TZF89073.1"/>
    <property type="molecule type" value="Genomic_DNA"/>
</dbReference>
<keyword evidence="5" id="KW-1185">Reference proteome</keyword>
<dbReference type="PANTHER" id="PTHR34406:SF1">
    <property type="entry name" value="PROTEIN YCEI"/>
    <property type="match status" value="1"/>
</dbReference>
<feature type="region of interest" description="Disordered" evidence="1">
    <location>
        <begin position="190"/>
        <end position="211"/>
    </location>
</feature>
<organism evidence="4 5">
    <name type="scientific">Cognatilysobacter lacus</name>
    <dbReference type="NCBI Taxonomy" id="1643323"/>
    <lineage>
        <taxon>Bacteria</taxon>
        <taxon>Pseudomonadati</taxon>
        <taxon>Pseudomonadota</taxon>
        <taxon>Gammaproteobacteria</taxon>
        <taxon>Lysobacterales</taxon>
        <taxon>Lysobacteraceae</taxon>
        <taxon>Cognatilysobacter</taxon>
    </lineage>
</organism>
<evidence type="ECO:0000313" key="4">
    <source>
        <dbReference type="EMBL" id="TZF89073.1"/>
    </source>
</evidence>
<dbReference type="OrthoDB" id="9811006at2"/>
<sequence length="211" mass="22232">MFKHIVLGIALAGVAGAALAAPIAYRIDANHTQVTATWTHFGFSHPSANFGQADGTIVYDARNVGASSVKVTLPLTGLDTHVTALDEHLRTADFFDAAKYPVITFNSTRVEAAGDRKLRVTGDLTVHGVTRPAVLDVSLNGAGLHPMAKREAVGFDATTTIKRSDFGIANFIPNVSDEIRIHITTEAMVPKADGSPGAGPRARAAVPPKKN</sequence>
<dbReference type="PANTHER" id="PTHR34406">
    <property type="entry name" value="PROTEIN YCEI"/>
    <property type="match status" value="1"/>
</dbReference>
<dbReference type="RefSeq" id="WP_149353038.1">
    <property type="nucleotide sequence ID" value="NZ_VTRV01000091.1"/>
</dbReference>
<gene>
    <name evidence="4" type="ORF">FW784_09135</name>
</gene>
<evidence type="ECO:0000256" key="1">
    <source>
        <dbReference type="SAM" id="MobiDB-lite"/>
    </source>
</evidence>
<evidence type="ECO:0000256" key="2">
    <source>
        <dbReference type="SAM" id="SignalP"/>
    </source>
</evidence>
<feature type="chain" id="PRO_5023070726" evidence="2">
    <location>
        <begin position="21"/>
        <end position="211"/>
    </location>
</feature>
<protein>
    <submittedName>
        <fullName evidence="4">YceI family protein</fullName>
    </submittedName>
</protein>
<dbReference type="Pfam" id="PF04264">
    <property type="entry name" value="YceI"/>
    <property type="match status" value="1"/>
</dbReference>
<feature type="domain" description="Lipid/polyisoprenoid-binding YceI-like" evidence="3">
    <location>
        <begin position="24"/>
        <end position="188"/>
    </location>
</feature>
<dbReference type="AlphaFoldDB" id="A0A5D8Z4N9"/>